<protein>
    <submittedName>
        <fullName evidence="1">Uncharacterized protein</fullName>
    </submittedName>
</protein>
<reference evidence="1 2" key="1">
    <citation type="submission" date="2024-02" db="EMBL/GenBank/DDBJ databases">
        <title>Discinaceae phylogenomics.</title>
        <authorList>
            <person name="Dirks A.C."/>
            <person name="James T.Y."/>
        </authorList>
    </citation>
    <scope>NUCLEOTIDE SEQUENCE [LARGE SCALE GENOMIC DNA]</scope>
    <source>
        <strain evidence="1 2">ACD0624</strain>
    </source>
</reference>
<organism evidence="1 2">
    <name type="scientific">Discina gigas</name>
    <dbReference type="NCBI Taxonomy" id="1032678"/>
    <lineage>
        <taxon>Eukaryota</taxon>
        <taxon>Fungi</taxon>
        <taxon>Dikarya</taxon>
        <taxon>Ascomycota</taxon>
        <taxon>Pezizomycotina</taxon>
        <taxon>Pezizomycetes</taxon>
        <taxon>Pezizales</taxon>
        <taxon>Discinaceae</taxon>
        <taxon>Discina</taxon>
    </lineage>
</organism>
<comment type="caution">
    <text evidence="1">The sequence shown here is derived from an EMBL/GenBank/DDBJ whole genome shotgun (WGS) entry which is preliminary data.</text>
</comment>
<name>A0ABR3G8G6_9PEZI</name>
<proteinExistence type="predicted"/>
<dbReference type="Proteomes" id="UP001447188">
    <property type="component" value="Unassembled WGS sequence"/>
</dbReference>
<sequence length="327" mass="37129">MPNTGILPPLQYSWRNLSSPTRPSPEQLAIHAIRFGSMPETKNIGRGTIMVYLNLSKLEYSLILKTWKRALHALMDRLALPGVEVHRASPTDERLLLVFPDAAGAMVLEKEFDDGIEVVPGGWTWETNPIPSSMVQATGITQLKLMRPLGRSFFHQVIIPRLLQLFAPGTETSTASDSSRLWGKITSVQPERCSGDSRVDYLIHKYMVYHMAKIALERTRSGNRSEMDEEQLVLGRIRVGEAAKLQQDSRVYEQHIWIGQMAVENLWPVTGPSAAQIQQYPEEEYQPPPKNHGSFNYDTYTSELSDIIVVQSNKDQRRFTMCRAIHR</sequence>
<evidence type="ECO:0000313" key="2">
    <source>
        <dbReference type="Proteomes" id="UP001447188"/>
    </source>
</evidence>
<gene>
    <name evidence="1" type="ORF">Q9L58_009256</name>
</gene>
<evidence type="ECO:0000313" key="1">
    <source>
        <dbReference type="EMBL" id="KAL0631871.1"/>
    </source>
</evidence>
<dbReference type="EMBL" id="JBBBZM010000203">
    <property type="protein sequence ID" value="KAL0631871.1"/>
    <property type="molecule type" value="Genomic_DNA"/>
</dbReference>
<accession>A0ABR3G8G6</accession>
<keyword evidence="2" id="KW-1185">Reference proteome</keyword>